<protein>
    <recommendedName>
        <fullName evidence="4">Clp1-like protein</fullName>
    </recommendedName>
</protein>
<evidence type="ECO:0008006" key="4">
    <source>
        <dbReference type="Google" id="ProtNLM"/>
    </source>
</evidence>
<dbReference type="Proteomes" id="UP001221142">
    <property type="component" value="Unassembled WGS sequence"/>
</dbReference>
<sequence>MTRPRGGHIDFALTEYRLIAPAIPHQPSSPQQSSRRYRDDAPPAAAPPAIQLPQTLARPVFTDVSREALTAVAPQLVAVPTDFIRRYLHTNASQLQAGIAALAPSHLPQSIPTSDLPRTLTVPLLATSTAHPSYPTHVLAITAASSSNPRSEPARLFPVHDIVLAAHCTKLPPLTPAQPGLRSPANLPVLLFSLPSPQAFTILHPYMYTHRLDAALAALLPLPPAFLETLAPGLSGETPHAHVAAALSSRSALHTLAAHLVASAGGSLSALMTHAGHVKELWEDMVALGLYDTELWDALDLVWEVILGSHRSISSA</sequence>
<feature type="region of interest" description="Disordered" evidence="1">
    <location>
        <begin position="22"/>
        <end position="49"/>
    </location>
</feature>
<keyword evidence="3" id="KW-1185">Reference proteome</keyword>
<name>A0AAD7BEV3_9AGAR</name>
<comment type="caution">
    <text evidence="2">The sequence shown here is derived from an EMBL/GenBank/DDBJ whole genome shotgun (WGS) entry which is preliminary data.</text>
</comment>
<evidence type="ECO:0000313" key="2">
    <source>
        <dbReference type="EMBL" id="KAJ7618628.1"/>
    </source>
</evidence>
<dbReference type="EMBL" id="JARKIF010000019">
    <property type="protein sequence ID" value="KAJ7618628.1"/>
    <property type="molecule type" value="Genomic_DNA"/>
</dbReference>
<reference evidence="2" key="1">
    <citation type="submission" date="2023-03" db="EMBL/GenBank/DDBJ databases">
        <title>Massive genome expansion in bonnet fungi (Mycena s.s.) driven by repeated elements and novel gene families across ecological guilds.</title>
        <authorList>
            <consortium name="Lawrence Berkeley National Laboratory"/>
            <person name="Harder C.B."/>
            <person name="Miyauchi S."/>
            <person name="Viragh M."/>
            <person name="Kuo A."/>
            <person name="Thoen E."/>
            <person name="Andreopoulos B."/>
            <person name="Lu D."/>
            <person name="Skrede I."/>
            <person name="Drula E."/>
            <person name="Henrissat B."/>
            <person name="Morin E."/>
            <person name="Kohler A."/>
            <person name="Barry K."/>
            <person name="LaButti K."/>
            <person name="Morin E."/>
            <person name="Salamov A."/>
            <person name="Lipzen A."/>
            <person name="Mereny Z."/>
            <person name="Hegedus B."/>
            <person name="Baldrian P."/>
            <person name="Stursova M."/>
            <person name="Weitz H."/>
            <person name="Taylor A."/>
            <person name="Grigoriev I.V."/>
            <person name="Nagy L.G."/>
            <person name="Martin F."/>
            <person name="Kauserud H."/>
        </authorList>
    </citation>
    <scope>NUCLEOTIDE SEQUENCE</scope>
    <source>
        <strain evidence="2">9284</strain>
    </source>
</reference>
<accession>A0AAD7BEV3</accession>
<proteinExistence type="predicted"/>
<evidence type="ECO:0000256" key="1">
    <source>
        <dbReference type="SAM" id="MobiDB-lite"/>
    </source>
</evidence>
<feature type="compositionally biased region" description="Low complexity" evidence="1">
    <location>
        <begin position="25"/>
        <end position="34"/>
    </location>
</feature>
<evidence type="ECO:0000313" key="3">
    <source>
        <dbReference type="Proteomes" id="UP001221142"/>
    </source>
</evidence>
<dbReference type="AlphaFoldDB" id="A0AAD7BEV3"/>
<organism evidence="2 3">
    <name type="scientific">Roridomyces roridus</name>
    <dbReference type="NCBI Taxonomy" id="1738132"/>
    <lineage>
        <taxon>Eukaryota</taxon>
        <taxon>Fungi</taxon>
        <taxon>Dikarya</taxon>
        <taxon>Basidiomycota</taxon>
        <taxon>Agaricomycotina</taxon>
        <taxon>Agaricomycetes</taxon>
        <taxon>Agaricomycetidae</taxon>
        <taxon>Agaricales</taxon>
        <taxon>Marasmiineae</taxon>
        <taxon>Mycenaceae</taxon>
        <taxon>Roridomyces</taxon>
    </lineage>
</organism>
<gene>
    <name evidence="2" type="ORF">FB45DRAFT_755942</name>
</gene>